<comment type="caution">
    <text evidence="2">The sequence shown here is derived from an EMBL/GenBank/DDBJ whole genome shotgun (WGS) entry which is preliminary data.</text>
</comment>
<keyword evidence="3" id="KW-1185">Reference proteome</keyword>
<accession>A0ABW5DA59</accession>
<feature type="chain" id="PRO_5045064795" evidence="1">
    <location>
        <begin position="22"/>
        <end position="343"/>
    </location>
</feature>
<proteinExistence type="predicted"/>
<dbReference type="Proteomes" id="UP001597375">
    <property type="component" value="Unassembled WGS sequence"/>
</dbReference>
<evidence type="ECO:0000256" key="1">
    <source>
        <dbReference type="SAM" id="SignalP"/>
    </source>
</evidence>
<name>A0ABW5DA59_9BACT</name>
<feature type="signal peptide" evidence="1">
    <location>
        <begin position="1"/>
        <end position="21"/>
    </location>
</feature>
<evidence type="ECO:0000313" key="2">
    <source>
        <dbReference type="EMBL" id="MFD2257817.1"/>
    </source>
</evidence>
<sequence>MKNLIPFIAAAALAAPGISHAETAYSKPSGYVTLGNPDSNAAIPDITANTDATVSIPLERAPEYSGKISSVSGSNLVLDTNVLPVSGLAGDPATPYQFKITSGSQEGLIGLISANTANSVNLGSIIVGDLSGVSANDTFVISKAWTLGTFFPSTLPAGTNVLAYSGTVAGSNLASDLAFVWSGTSWFQISGADNGLENDSNTILFPGESFIVRSGGAPIDGFVVTGNVPLTKSRALITKINSNAQDNRISITSPVDEPIENLRGMLPGDNLLTFDNSTSGINKSASEVLVWSGTAWFGVAGVSGDQTGLYKLKSGQGYVLRRSAGAPIGDGEISIEQNYLDDL</sequence>
<gene>
    <name evidence="2" type="ORF">ACFSSA_14135</name>
</gene>
<evidence type="ECO:0000313" key="3">
    <source>
        <dbReference type="Proteomes" id="UP001597375"/>
    </source>
</evidence>
<keyword evidence="1" id="KW-0732">Signal</keyword>
<reference evidence="3" key="1">
    <citation type="journal article" date="2019" name="Int. J. Syst. Evol. Microbiol.">
        <title>The Global Catalogue of Microorganisms (GCM) 10K type strain sequencing project: providing services to taxonomists for standard genome sequencing and annotation.</title>
        <authorList>
            <consortium name="The Broad Institute Genomics Platform"/>
            <consortium name="The Broad Institute Genome Sequencing Center for Infectious Disease"/>
            <person name="Wu L."/>
            <person name="Ma J."/>
        </authorList>
    </citation>
    <scope>NUCLEOTIDE SEQUENCE [LARGE SCALE GENOMIC DNA]</scope>
    <source>
        <strain evidence="3">CGMCC 4.7106</strain>
    </source>
</reference>
<dbReference type="EMBL" id="JBHUIT010000031">
    <property type="protein sequence ID" value="MFD2257817.1"/>
    <property type="molecule type" value="Genomic_DNA"/>
</dbReference>
<protein>
    <submittedName>
        <fullName evidence="2">TIGR02597 family protein</fullName>
    </submittedName>
</protein>
<dbReference type="RefSeq" id="WP_386821179.1">
    <property type="nucleotide sequence ID" value="NZ_JBHUIT010000031.1"/>
</dbReference>
<dbReference type="InterPro" id="IPR019837">
    <property type="entry name" value="CHP02597"/>
</dbReference>
<organism evidence="2 3">
    <name type="scientific">Luteolibacter algae</name>
    <dbReference type="NCBI Taxonomy" id="454151"/>
    <lineage>
        <taxon>Bacteria</taxon>
        <taxon>Pseudomonadati</taxon>
        <taxon>Verrucomicrobiota</taxon>
        <taxon>Verrucomicrobiia</taxon>
        <taxon>Verrucomicrobiales</taxon>
        <taxon>Verrucomicrobiaceae</taxon>
        <taxon>Luteolibacter</taxon>
    </lineage>
</organism>
<dbReference type="NCBIfam" id="TIGR02597">
    <property type="entry name" value="TIGR02597 family protein"/>
    <property type="match status" value="1"/>
</dbReference>